<gene>
    <name evidence="4" type="ORF">K466DRAFT_477708</name>
</gene>
<evidence type="ECO:0000256" key="1">
    <source>
        <dbReference type="ARBA" id="ARBA00006718"/>
    </source>
</evidence>
<dbReference type="InterPro" id="IPR035903">
    <property type="entry name" value="HesB-like_dom_sf"/>
</dbReference>
<accession>A0A5C3PWT1</accession>
<dbReference type="SUPFAM" id="SSF89360">
    <property type="entry name" value="HesB-like domain"/>
    <property type="match status" value="1"/>
</dbReference>
<dbReference type="PANTHER" id="PTHR43011">
    <property type="entry name" value="IRON-SULFUR CLUSTER ASSEMBLY 2 HOMOLOG, MITOCHONDRIAL"/>
    <property type="match status" value="1"/>
</dbReference>
<keyword evidence="5" id="KW-1185">Reference proteome</keyword>
<evidence type="ECO:0000313" key="4">
    <source>
        <dbReference type="EMBL" id="TFK93941.1"/>
    </source>
</evidence>
<name>A0A5C3PWT1_9APHY</name>
<dbReference type="PANTHER" id="PTHR43011:SF1">
    <property type="entry name" value="IRON-SULFUR CLUSTER ASSEMBLY 2 HOMOLOG, MITOCHONDRIAL"/>
    <property type="match status" value="1"/>
</dbReference>
<feature type="domain" description="Core" evidence="3">
    <location>
        <begin position="114"/>
        <end position="219"/>
    </location>
</feature>
<dbReference type="GO" id="GO:0051539">
    <property type="term" value="F:4 iron, 4 sulfur cluster binding"/>
    <property type="evidence" value="ECO:0007669"/>
    <property type="project" value="TreeGrafter"/>
</dbReference>
<sequence>MHSPSSAHLLRQFIAAPPRCSRARTFSSRPWSSLVASASSRTLPAANHARAVRPRLDRRTFVSTSNLRAALAQKPKATRAELVSYPSPSSVRAEEEDDEDEPEIDYVPPEEAVLVLTDRAAEQLRSIAQREQNPDSALRVSVESGGCHGYQYKMLLAKRREPDDYHFAHPRIRPANVYVDAVSMTLLKGSTIDFATELIGSSFRVQDNPQAKDSGCGCGVSWELKA</sequence>
<reference evidence="4 5" key="1">
    <citation type="journal article" date="2019" name="Nat. Ecol. Evol.">
        <title>Megaphylogeny resolves global patterns of mushroom evolution.</title>
        <authorList>
            <person name="Varga T."/>
            <person name="Krizsan K."/>
            <person name="Foldi C."/>
            <person name="Dima B."/>
            <person name="Sanchez-Garcia M."/>
            <person name="Sanchez-Ramirez S."/>
            <person name="Szollosi G.J."/>
            <person name="Szarkandi J.G."/>
            <person name="Papp V."/>
            <person name="Albert L."/>
            <person name="Andreopoulos W."/>
            <person name="Angelini C."/>
            <person name="Antonin V."/>
            <person name="Barry K.W."/>
            <person name="Bougher N.L."/>
            <person name="Buchanan P."/>
            <person name="Buyck B."/>
            <person name="Bense V."/>
            <person name="Catcheside P."/>
            <person name="Chovatia M."/>
            <person name="Cooper J."/>
            <person name="Damon W."/>
            <person name="Desjardin D."/>
            <person name="Finy P."/>
            <person name="Geml J."/>
            <person name="Haridas S."/>
            <person name="Hughes K."/>
            <person name="Justo A."/>
            <person name="Karasinski D."/>
            <person name="Kautmanova I."/>
            <person name="Kiss B."/>
            <person name="Kocsube S."/>
            <person name="Kotiranta H."/>
            <person name="LaButti K.M."/>
            <person name="Lechner B.E."/>
            <person name="Liimatainen K."/>
            <person name="Lipzen A."/>
            <person name="Lukacs Z."/>
            <person name="Mihaltcheva S."/>
            <person name="Morgado L.N."/>
            <person name="Niskanen T."/>
            <person name="Noordeloos M.E."/>
            <person name="Ohm R.A."/>
            <person name="Ortiz-Santana B."/>
            <person name="Ovrebo C."/>
            <person name="Racz N."/>
            <person name="Riley R."/>
            <person name="Savchenko A."/>
            <person name="Shiryaev A."/>
            <person name="Soop K."/>
            <person name="Spirin V."/>
            <person name="Szebenyi C."/>
            <person name="Tomsovsky M."/>
            <person name="Tulloss R.E."/>
            <person name="Uehling J."/>
            <person name="Grigoriev I.V."/>
            <person name="Vagvolgyi C."/>
            <person name="Papp T."/>
            <person name="Martin F.M."/>
            <person name="Miettinen O."/>
            <person name="Hibbett D.S."/>
            <person name="Nagy L.G."/>
        </authorList>
    </citation>
    <scope>NUCLEOTIDE SEQUENCE [LARGE SCALE GENOMIC DNA]</scope>
    <source>
        <strain evidence="4 5">HHB13444</strain>
    </source>
</reference>
<dbReference type="Proteomes" id="UP000308197">
    <property type="component" value="Unassembled WGS sequence"/>
</dbReference>
<evidence type="ECO:0000313" key="5">
    <source>
        <dbReference type="Proteomes" id="UP000308197"/>
    </source>
</evidence>
<dbReference type="GO" id="GO:0051537">
    <property type="term" value="F:2 iron, 2 sulfur cluster binding"/>
    <property type="evidence" value="ECO:0007669"/>
    <property type="project" value="TreeGrafter"/>
</dbReference>
<dbReference type="Pfam" id="PF01521">
    <property type="entry name" value="Fe-S_biosyn"/>
    <property type="match status" value="1"/>
</dbReference>
<feature type="compositionally biased region" description="Acidic residues" evidence="2">
    <location>
        <begin position="94"/>
        <end position="103"/>
    </location>
</feature>
<dbReference type="EMBL" id="ML210975">
    <property type="protein sequence ID" value="TFK93941.1"/>
    <property type="molecule type" value="Genomic_DNA"/>
</dbReference>
<dbReference type="InParanoid" id="A0A5C3PWT1"/>
<dbReference type="NCBIfam" id="TIGR00049">
    <property type="entry name" value="iron-sulfur cluster assembly accessory protein"/>
    <property type="match status" value="1"/>
</dbReference>
<dbReference type="InterPro" id="IPR016092">
    <property type="entry name" value="ATAP"/>
</dbReference>
<dbReference type="Gene3D" id="2.60.300.12">
    <property type="entry name" value="HesB-like domain"/>
    <property type="match status" value="1"/>
</dbReference>
<dbReference type="InterPro" id="IPR000361">
    <property type="entry name" value="ATAP_core_dom"/>
</dbReference>
<feature type="region of interest" description="Disordered" evidence="2">
    <location>
        <begin position="77"/>
        <end position="103"/>
    </location>
</feature>
<evidence type="ECO:0000259" key="3">
    <source>
        <dbReference type="Pfam" id="PF01521"/>
    </source>
</evidence>
<organism evidence="4 5">
    <name type="scientific">Polyporus arcularius HHB13444</name>
    <dbReference type="NCBI Taxonomy" id="1314778"/>
    <lineage>
        <taxon>Eukaryota</taxon>
        <taxon>Fungi</taxon>
        <taxon>Dikarya</taxon>
        <taxon>Basidiomycota</taxon>
        <taxon>Agaricomycotina</taxon>
        <taxon>Agaricomycetes</taxon>
        <taxon>Polyporales</taxon>
        <taxon>Polyporaceae</taxon>
        <taxon>Polyporus</taxon>
    </lineage>
</organism>
<dbReference type="GO" id="GO:0005506">
    <property type="term" value="F:iron ion binding"/>
    <property type="evidence" value="ECO:0007669"/>
    <property type="project" value="TreeGrafter"/>
</dbReference>
<evidence type="ECO:0000256" key="2">
    <source>
        <dbReference type="SAM" id="MobiDB-lite"/>
    </source>
</evidence>
<proteinExistence type="inferred from homology"/>
<dbReference type="FunFam" id="2.60.300.12:FF:000010">
    <property type="entry name" value="Unplaced genomic scaffold supercont1.5, whole genome shotgun sequence"/>
    <property type="match status" value="1"/>
</dbReference>
<dbReference type="STRING" id="1314778.A0A5C3PWT1"/>
<dbReference type="AlphaFoldDB" id="A0A5C3PWT1"/>
<protein>
    <recommendedName>
        <fullName evidence="3">Core domain-containing protein</fullName>
    </recommendedName>
</protein>
<dbReference type="FunCoup" id="A0A5C3PWT1">
    <property type="interactions" value="269"/>
</dbReference>
<comment type="similarity">
    <text evidence="1">Belongs to the HesB/IscA family.</text>
</comment>
<dbReference type="GO" id="GO:0005739">
    <property type="term" value="C:mitochondrion"/>
    <property type="evidence" value="ECO:0007669"/>
    <property type="project" value="TreeGrafter"/>
</dbReference>
<dbReference type="GO" id="GO:0016226">
    <property type="term" value="P:iron-sulfur cluster assembly"/>
    <property type="evidence" value="ECO:0007669"/>
    <property type="project" value="InterPro"/>
</dbReference>